<evidence type="ECO:0000259" key="6">
    <source>
        <dbReference type="PROSITE" id="PS50106"/>
    </source>
</evidence>
<dbReference type="CDD" id="cd01230">
    <property type="entry name" value="PH1_Tiam1_2"/>
    <property type="match status" value="1"/>
</dbReference>
<accession>A0A9D3SAG0</accession>
<dbReference type="PROSITE" id="PS50003">
    <property type="entry name" value="PH_DOMAIN"/>
    <property type="match status" value="1"/>
</dbReference>
<dbReference type="PANTHER" id="PTHR46001:SF5">
    <property type="entry name" value="RHO GUANINE NUCLEOTIDE EXCHANGE FACTOR TIAM2"/>
    <property type="match status" value="1"/>
</dbReference>
<evidence type="ECO:0000259" key="5">
    <source>
        <dbReference type="PROSITE" id="PS50010"/>
    </source>
</evidence>
<feature type="domain" description="PDZ" evidence="6">
    <location>
        <begin position="851"/>
        <end position="910"/>
    </location>
</feature>
<dbReference type="InterPro" id="IPR001849">
    <property type="entry name" value="PH_domain"/>
</dbReference>
<feature type="region of interest" description="Disordered" evidence="3">
    <location>
        <begin position="159"/>
        <end position="216"/>
    </location>
</feature>
<dbReference type="InterPro" id="IPR035899">
    <property type="entry name" value="DBL_dom_sf"/>
</dbReference>
<dbReference type="SMART" id="SM00228">
    <property type="entry name" value="PDZ"/>
    <property type="match status" value="1"/>
</dbReference>
<evidence type="ECO:0000313" key="8">
    <source>
        <dbReference type="EMBL" id="KAG5857381.1"/>
    </source>
</evidence>
<dbReference type="Gene3D" id="6.10.140.680">
    <property type="match status" value="1"/>
</dbReference>
<dbReference type="Pfam" id="PF00621">
    <property type="entry name" value="RhoGEF"/>
    <property type="match status" value="1"/>
</dbReference>
<dbReference type="GO" id="GO:0007264">
    <property type="term" value="P:small GTPase-mediated signal transduction"/>
    <property type="evidence" value="ECO:0007669"/>
    <property type="project" value="InterPro"/>
</dbReference>
<dbReference type="InterPro" id="IPR001331">
    <property type="entry name" value="GDS_CDC24_CS"/>
</dbReference>
<dbReference type="Gene3D" id="2.30.29.30">
    <property type="entry name" value="Pleckstrin-homology domain (PH domain)/Phosphotyrosine-binding domain (PTB)"/>
    <property type="match status" value="2"/>
</dbReference>
<dbReference type="Pfam" id="PF00169">
    <property type="entry name" value="PH"/>
    <property type="match status" value="1"/>
</dbReference>
<evidence type="ECO:0000313" key="9">
    <source>
        <dbReference type="Proteomes" id="UP001044222"/>
    </source>
</evidence>
<dbReference type="SUPFAM" id="SSF50156">
    <property type="entry name" value="PDZ domain-like"/>
    <property type="match status" value="1"/>
</dbReference>
<name>A0A9D3SAG0_ANGAN</name>
<feature type="compositionally biased region" description="Polar residues" evidence="3">
    <location>
        <begin position="62"/>
        <end position="81"/>
    </location>
</feature>
<dbReference type="InterPro" id="IPR043537">
    <property type="entry name" value="Tiam1/Tiam2/Sif"/>
</dbReference>
<dbReference type="InterPro" id="IPR036034">
    <property type="entry name" value="PDZ_sf"/>
</dbReference>
<dbReference type="CDD" id="cd01255">
    <property type="entry name" value="PH2_Tiam1_2"/>
    <property type="match status" value="1"/>
</dbReference>
<comment type="caution">
    <text evidence="8">The sequence shown here is derived from an EMBL/GenBank/DDBJ whole genome shotgun (WGS) entry which is preliminary data.</text>
</comment>
<dbReference type="Pfam" id="PF02196">
    <property type="entry name" value="RBD"/>
    <property type="match status" value="1"/>
</dbReference>
<dbReference type="InterPro" id="IPR000219">
    <property type="entry name" value="DH_dom"/>
</dbReference>
<dbReference type="Pfam" id="PF23014">
    <property type="entry name" value="PH_Tiam1"/>
    <property type="match status" value="1"/>
</dbReference>
<feature type="domain" description="RBD" evidence="7">
    <location>
        <begin position="771"/>
        <end position="838"/>
    </location>
</feature>
<keyword evidence="2" id="KW-0677">Repeat</keyword>
<feature type="compositionally biased region" description="Basic and acidic residues" evidence="3">
    <location>
        <begin position="361"/>
        <end position="370"/>
    </location>
</feature>
<feature type="domain" description="PH" evidence="4">
    <location>
        <begin position="459"/>
        <end position="559"/>
    </location>
</feature>
<evidence type="ECO:0000259" key="4">
    <source>
        <dbReference type="PROSITE" id="PS50003"/>
    </source>
</evidence>
<dbReference type="PROSITE" id="PS50010">
    <property type="entry name" value="DH_2"/>
    <property type="match status" value="1"/>
</dbReference>
<dbReference type="PROSITE" id="PS50898">
    <property type="entry name" value="RBD"/>
    <property type="match status" value="1"/>
</dbReference>
<feature type="region of interest" description="Disordered" evidence="3">
    <location>
        <begin position="939"/>
        <end position="1006"/>
    </location>
</feature>
<dbReference type="SUPFAM" id="SSF48065">
    <property type="entry name" value="DBL homology domain (DH-domain)"/>
    <property type="match status" value="1"/>
</dbReference>
<feature type="compositionally biased region" description="Pro residues" evidence="3">
    <location>
        <begin position="1438"/>
        <end position="1448"/>
    </location>
</feature>
<gene>
    <name evidence="8" type="ORF">ANANG_G00018860</name>
</gene>
<dbReference type="Pfam" id="PF18385">
    <property type="entry name" value="Tiam_CC_Ex"/>
    <property type="match status" value="1"/>
</dbReference>
<proteinExistence type="predicted"/>
<keyword evidence="1" id="KW-0344">Guanine-nucleotide releasing factor</keyword>
<dbReference type="PANTHER" id="PTHR46001">
    <property type="entry name" value="TIAM (MAMMALIAN TUMOR INVASION AND METASTASIS FACTOR) HOMOLOG"/>
    <property type="match status" value="1"/>
</dbReference>
<feature type="compositionally biased region" description="Acidic residues" evidence="3">
    <location>
        <begin position="1501"/>
        <end position="1512"/>
    </location>
</feature>
<protein>
    <recommendedName>
        <fullName evidence="10">TIAM2</fullName>
    </recommendedName>
</protein>
<dbReference type="EMBL" id="JAFIRN010000001">
    <property type="protein sequence ID" value="KAG5857381.1"/>
    <property type="molecule type" value="Genomic_DNA"/>
</dbReference>
<feature type="domain" description="DH" evidence="5">
    <location>
        <begin position="1056"/>
        <end position="1250"/>
    </location>
</feature>
<dbReference type="Pfam" id="PF00595">
    <property type="entry name" value="PDZ"/>
    <property type="match status" value="1"/>
</dbReference>
<dbReference type="SMART" id="SM00325">
    <property type="entry name" value="RhoGEF"/>
    <property type="match status" value="1"/>
</dbReference>
<feature type="region of interest" description="Disordered" evidence="3">
    <location>
        <begin position="405"/>
        <end position="428"/>
    </location>
</feature>
<organism evidence="8 9">
    <name type="scientific">Anguilla anguilla</name>
    <name type="common">European freshwater eel</name>
    <name type="synonym">Muraena anguilla</name>
    <dbReference type="NCBI Taxonomy" id="7936"/>
    <lineage>
        <taxon>Eukaryota</taxon>
        <taxon>Metazoa</taxon>
        <taxon>Chordata</taxon>
        <taxon>Craniata</taxon>
        <taxon>Vertebrata</taxon>
        <taxon>Euteleostomi</taxon>
        <taxon>Actinopterygii</taxon>
        <taxon>Neopterygii</taxon>
        <taxon>Teleostei</taxon>
        <taxon>Anguilliformes</taxon>
        <taxon>Anguillidae</taxon>
        <taxon>Anguilla</taxon>
    </lineage>
</organism>
<dbReference type="Gene3D" id="2.30.42.10">
    <property type="match status" value="1"/>
</dbReference>
<dbReference type="Gene3D" id="1.20.900.10">
    <property type="entry name" value="Dbl homology (DH) domain"/>
    <property type="match status" value="1"/>
</dbReference>
<dbReference type="SUPFAM" id="SSF50729">
    <property type="entry name" value="PH domain-like"/>
    <property type="match status" value="2"/>
</dbReference>
<dbReference type="GO" id="GO:0005085">
    <property type="term" value="F:guanyl-nucleotide exchange factor activity"/>
    <property type="evidence" value="ECO:0007669"/>
    <property type="project" value="UniProtKB-KW"/>
</dbReference>
<feature type="compositionally biased region" description="Basic and acidic residues" evidence="3">
    <location>
        <begin position="1413"/>
        <end position="1431"/>
    </location>
</feature>
<dbReference type="CDD" id="cd00160">
    <property type="entry name" value="RhoGEF"/>
    <property type="match status" value="1"/>
</dbReference>
<dbReference type="InterPro" id="IPR003116">
    <property type="entry name" value="RBD_dom"/>
</dbReference>
<dbReference type="InterPro" id="IPR040655">
    <property type="entry name" value="TIAM1_CC-Ex"/>
</dbReference>
<sequence length="1609" mass="177418">MGNSESQYSIQGSRRAGLVLPGKQKPCSLKFLPIKEEALSLHGWWRGGAGGSATHLRAAGSGCQSHTTHPYDSISHGNKPSPNGRLQPKTCEQDGEGDGLHLPPENGYHYYGNSELADELAGRALNRRWSSGGRFPGDGRGSPKVVIRKDGSLRVEFTSMDDGGEAAGESDGPVQLLRFSPRPSPRPARRRRTCGSGPPAARCLRPPTPPPDEQGQLGQLGLLLVRLVLRERCRPRPLARRAPTRRAGDAKPLGRCPCAASFSDLYRDPSLASTFPAAKDLSARHLDPRRTPHRHSCVSALDVTAEEECPEARQYASYTLPCRKARPTADAAAAKKEDGLIRRMRRFSDWTGSLSNRKRKLQDSRRKETSECFDSGVDGLTADTSSPSLASSLLTSCASWRWAVPGGGGGSGEPHEPSTGTEDTSSDSLGSLERLDLRFEKEQGVVRKAGWLSFKPLLTLHKDGKLDMVPRRKWKQYWVTLKGCTLLFYETYRKSSAEQDVSPRYALLAEDGVVQSVPEHPKKENVFCLSNSYGDVYLFQATNQTDLENWVTAIHSASASMLAKRQGKEDTVRLLGSQTRSLLQKIDMDGKMKKMAELQLSIVSDPKNRKAIESQIQQWEQNLEKFNMDLFRMRCYLASLQGCEQPNPKSLLATASRPSKITLARLGVFSVSSFHALICSRNEARPKKHSLSSLAQQHSTKRRLFSSLKGLDGLAKRGHEPRPSSSQVFDGSCEGQLSPLPPCSSEGLDGLANLYAAALCKGSHWDRCPETTCCVYLPDHRAVSVPVTGDLTATDLLSSVCKMRQLDARLHGLRLRRCMGQSVEVVTLAPSELIQDLLYDSLEVFPLDVFALQLSRPNDISDFGFAVTGHVDGCGHSHIFVSETLPDGLAFSEGLRPGDEILVVNGRTVSILELGQIQPLFSGQTLDLTLKREVLLAPPNSELQDPGPPVPSTSQPQLPEDLKDGHNQARTSGDEFGVADGHSGFVGSGLENGPQPPYGTRQSEQNHDGKSMETVRTVCHAFQEGSGGLTEGPRDPAGPEAGPLRACPRHMSATERLRKVVQELLDTEKSYVKDLSCLFETYLKPLENETFLSKDEMESLFGSLPEMLFFQRVFLQTLEERIASPPDLSTLESPVHFKKLLFSLGGSFLYYADHFKLYSGFCANHIKVQKVLERAKTDQAFKEFLDAKNPTKQHSSTLESYLIKPVQRVLKYPLLLRELVSLTDTDSEEHYHLTEALKAMEKVAGDINEMQKIYEDYGAVFDQLVAEQTGAEKEVAEISMGEFLMHSSVAWLNPFPSLGRMRKDPELTVFVFKRAVILVCRESSKLKKKMTSTRSAHPHGDLDPFKFRWMIPLSALQVRLGNTAGTEPNCIWELIHTKSELEGRPETVFQLCSSVPECKARTVKVIRSTLRENTRRNSRWDGERVGKERLTPLRAACPRPPGSVPPEPRGGQGPDGDDPEEPGDCGEFRPTGAMEADFRRLRLAEEEEEGARAPHVLPETTELDPDLDPDPDTPEREPRLVRGHFCPVKRKGSGVRRSQGALLSMREHSRSLDSQTDAAAATTATAAVIDLNALLEREFSVQSLASAVNEDCFYDMADGLGSTAAIPTL</sequence>
<dbReference type="SMART" id="SM00455">
    <property type="entry name" value="RBD"/>
    <property type="match status" value="1"/>
</dbReference>
<feature type="region of interest" description="Disordered" evidence="3">
    <location>
        <begin position="1413"/>
        <end position="1472"/>
    </location>
</feature>
<reference evidence="8" key="1">
    <citation type="submission" date="2021-01" db="EMBL/GenBank/DDBJ databases">
        <title>A chromosome-scale assembly of European eel, Anguilla anguilla.</title>
        <authorList>
            <person name="Henkel C."/>
            <person name="Jong-Raadsen S.A."/>
            <person name="Dufour S."/>
            <person name="Weltzien F.-A."/>
            <person name="Palstra A.P."/>
            <person name="Pelster B."/>
            <person name="Spaink H.P."/>
            <person name="Van Den Thillart G.E."/>
            <person name="Jansen H."/>
            <person name="Zahm M."/>
            <person name="Klopp C."/>
            <person name="Cedric C."/>
            <person name="Louis A."/>
            <person name="Berthelot C."/>
            <person name="Parey E."/>
            <person name="Roest Crollius H."/>
            <person name="Montfort J."/>
            <person name="Robinson-Rechavi M."/>
            <person name="Bucao C."/>
            <person name="Bouchez O."/>
            <person name="Gislard M."/>
            <person name="Lluch J."/>
            <person name="Milhes M."/>
            <person name="Lampietro C."/>
            <person name="Lopez Roques C."/>
            <person name="Donnadieu C."/>
            <person name="Braasch I."/>
            <person name="Desvignes T."/>
            <person name="Postlethwait J."/>
            <person name="Bobe J."/>
            <person name="Guiguen Y."/>
            <person name="Dirks R."/>
        </authorList>
    </citation>
    <scope>NUCLEOTIDE SEQUENCE</scope>
    <source>
        <strain evidence="8">Tag_6206</strain>
        <tissue evidence="8">Liver</tissue>
    </source>
</reference>
<dbReference type="PROSITE" id="PS00741">
    <property type="entry name" value="DH_1"/>
    <property type="match status" value="1"/>
</dbReference>
<dbReference type="Proteomes" id="UP001044222">
    <property type="component" value="Unassembled WGS sequence"/>
</dbReference>
<evidence type="ECO:0000256" key="3">
    <source>
        <dbReference type="SAM" id="MobiDB-lite"/>
    </source>
</evidence>
<feature type="compositionally biased region" description="Acidic residues" evidence="3">
    <location>
        <begin position="1455"/>
        <end position="1464"/>
    </location>
</feature>
<dbReference type="CDD" id="cd00136">
    <property type="entry name" value="PDZ_canonical"/>
    <property type="match status" value="1"/>
</dbReference>
<dbReference type="InterPro" id="IPR055230">
    <property type="entry name" value="PH_Tiam1/2"/>
</dbReference>
<feature type="region of interest" description="Disordered" evidence="3">
    <location>
        <begin position="1486"/>
        <end position="1519"/>
    </location>
</feature>
<dbReference type="PROSITE" id="PS50106">
    <property type="entry name" value="PDZ"/>
    <property type="match status" value="1"/>
</dbReference>
<feature type="region of interest" description="Disordered" evidence="3">
    <location>
        <begin position="357"/>
        <end position="377"/>
    </location>
</feature>
<keyword evidence="9" id="KW-1185">Reference proteome</keyword>
<dbReference type="InterPro" id="IPR011993">
    <property type="entry name" value="PH-like_dom_sf"/>
</dbReference>
<dbReference type="SMART" id="SM00233">
    <property type="entry name" value="PH"/>
    <property type="match status" value="2"/>
</dbReference>
<evidence type="ECO:0000256" key="1">
    <source>
        <dbReference type="ARBA" id="ARBA00022658"/>
    </source>
</evidence>
<evidence type="ECO:0000256" key="2">
    <source>
        <dbReference type="ARBA" id="ARBA00022737"/>
    </source>
</evidence>
<dbReference type="InterPro" id="IPR001478">
    <property type="entry name" value="PDZ"/>
</dbReference>
<evidence type="ECO:0000259" key="7">
    <source>
        <dbReference type="PROSITE" id="PS50898"/>
    </source>
</evidence>
<evidence type="ECO:0008006" key="10">
    <source>
        <dbReference type="Google" id="ProtNLM"/>
    </source>
</evidence>
<feature type="region of interest" description="Disordered" evidence="3">
    <location>
        <begin position="56"/>
        <end position="107"/>
    </location>
</feature>